<dbReference type="PANTHER" id="PTHR42695">
    <property type="entry name" value="GLUTAMINE AMIDOTRANSFERASE YLR126C-RELATED"/>
    <property type="match status" value="1"/>
</dbReference>
<gene>
    <name evidence="2" type="ORF">CR162_09710</name>
</gene>
<evidence type="ECO:0000259" key="1">
    <source>
        <dbReference type="Pfam" id="PF00117"/>
    </source>
</evidence>
<dbReference type="OrthoDB" id="7365442at2"/>
<dbReference type="PROSITE" id="PS51273">
    <property type="entry name" value="GATASE_TYPE_1"/>
    <property type="match status" value="1"/>
</dbReference>
<dbReference type="InterPro" id="IPR029062">
    <property type="entry name" value="Class_I_gatase-like"/>
</dbReference>
<dbReference type="InterPro" id="IPR044992">
    <property type="entry name" value="ChyE-like"/>
</dbReference>
<dbReference type="GO" id="GO:0005829">
    <property type="term" value="C:cytosol"/>
    <property type="evidence" value="ECO:0007669"/>
    <property type="project" value="TreeGrafter"/>
</dbReference>
<dbReference type="SUPFAM" id="SSF52317">
    <property type="entry name" value="Class I glutamine amidotransferase-like"/>
    <property type="match status" value="1"/>
</dbReference>
<evidence type="ECO:0000313" key="2">
    <source>
        <dbReference type="EMBL" id="PHK95019.1"/>
    </source>
</evidence>
<dbReference type="EMBL" id="PDNU01000015">
    <property type="protein sequence ID" value="PHK95019.1"/>
    <property type="molecule type" value="Genomic_DNA"/>
</dbReference>
<dbReference type="AlphaFoldDB" id="A0A2C7AAF4"/>
<proteinExistence type="predicted"/>
<dbReference type="Pfam" id="PF00117">
    <property type="entry name" value="GATase"/>
    <property type="match status" value="1"/>
</dbReference>
<dbReference type="Proteomes" id="UP000223527">
    <property type="component" value="Unassembled WGS sequence"/>
</dbReference>
<accession>A0A2C7AAF4</accession>
<dbReference type="PANTHER" id="PTHR42695:SF5">
    <property type="entry name" value="GLUTAMINE AMIDOTRANSFERASE YLR126C-RELATED"/>
    <property type="match status" value="1"/>
</dbReference>
<organism evidence="2 3">
    <name type="scientific">Teichococcus rhizosphaerae</name>
    <dbReference type="NCBI Taxonomy" id="1335062"/>
    <lineage>
        <taxon>Bacteria</taxon>
        <taxon>Pseudomonadati</taxon>
        <taxon>Pseudomonadota</taxon>
        <taxon>Alphaproteobacteria</taxon>
        <taxon>Acetobacterales</taxon>
        <taxon>Roseomonadaceae</taxon>
        <taxon>Roseomonas</taxon>
    </lineage>
</organism>
<dbReference type="InterPro" id="IPR017926">
    <property type="entry name" value="GATASE"/>
</dbReference>
<dbReference type="Gene3D" id="3.40.50.880">
    <property type="match status" value="1"/>
</dbReference>
<reference evidence="2 3" key="1">
    <citation type="submission" date="2017-10" db="EMBL/GenBank/DDBJ databases">
        <authorList>
            <person name="Banno H."/>
            <person name="Chua N.-H."/>
        </authorList>
    </citation>
    <scope>NUCLEOTIDE SEQUENCE [LARGE SCALE GENOMIC DNA]</scope>
    <source>
        <strain evidence="2 3">YW11</strain>
    </source>
</reference>
<name>A0A2C7AAF4_9PROT</name>
<comment type="caution">
    <text evidence="2">The sequence shown here is derived from an EMBL/GenBank/DDBJ whole genome shotgun (WGS) entry which is preliminary data.</text>
</comment>
<sequence length="221" mass="23842">MHVLVLENSPLAPIGHFGDWLAARHGASLAILPGPALTAPAPLPEADLLVTLGSPKAAYDGDGWIAIQRELLARWIGEGRPVIGICFGAQMIASAIGGSVAPSGTFHEGWMETAEASTPLWRGPWLRWHGDHVALPPEAEVLARSEGTIQAFRHRRALGVQFHPEAHAGCVADWIGFTPPERLAAKGMEPDAIIALTRERDGSLREQREALFAEMLRLVQN</sequence>
<dbReference type="RefSeq" id="WP_099095352.1">
    <property type="nucleotide sequence ID" value="NZ_PDNU01000015.1"/>
</dbReference>
<dbReference type="CDD" id="cd01741">
    <property type="entry name" value="GATase1_1"/>
    <property type="match status" value="1"/>
</dbReference>
<protein>
    <submittedName>
        <fullName evidence="2">GMP synthase</fullName>
    </submittedName>
</protein>
<keyword evidence="3" id="KW-1185">Reference proteome</keyword>
<feature type="domain" description="Glutamine amidotransferase" evidence="1">
    <location>
        <begin position="45"/>
        <end position="168"/>
    </location>
</feature>
<evidence type="ECO:0000313" key="3">
    <source>
        <dbReference type="Proteomes" id="UP000223527"/>
    </source>
</evidence>